<evidence type="ECO:0000313" key="1">
    <source>
        <dbReference type="EMBL" id="NBC45059.1"/>
    </source>
</evidence>
<comment type="caution">
    <text evidence="1">The sequence shown here is derived from an EMBL/GenBank/DDBJ whole genome shotgun (WGS) entry which is preliminary data.</text>
</comment>
<keyword evidence="2" id="KW-1185">Reference proteome</keyword>
<organism evidence="1 2">
    <name type="scientific">Corallococcus exiguus</name>
    <dbReference type="NCBI Taxonomy" id="83462"/>
    <lineage>
        <taxon>Bacteria</taxon>
        <taxon>Pseudomonadati</taxon>
        <taxon>Myxococcota</taxon>
        <taxon>Myxococcia</taxon>
        <taxon>Myxococcales</taxon>
        <taxon>Cystobacterineae</taxon>
        <taxon>Myxococcaceae</taxon>
        <taxon>Corallococcus</taxon>
    </lineage>
</organism>
<accession>A0A7X5BVC8</accession>
<gene>
    <name evidence="1" type="ORF">GTZ93_35200</name>
</gene>
<evidence type="ECO:0000313" key="2">
    <source>
        <dbReference type="Proteomes" id="UP000537825"/>
    </source>
</evidence>
<proteinExistence type="predicted"/>
<name>A0A7X5BVC8_9BACT</name>
<dbReference type="Proteomes" id="UP000537825">
    <property type="component" value="Unassembled WGS sequence"/>
</dbReference>
<dbReference type="EMBL" id="JAAAPK010000012">
    <property type="protein sequence ID" value="NBC45059.1"/>
    <property type="molecule type" value="Genomic_DNA"/>
</dbReference>
<dbReference type="RefSeq" id="WP_139917467.1">
    <property type="nucleotide sequence ID" value="NZ_CBCSLE010000042.1"/>
</dbReference>
<sequence length="129" mass="15017">MAKAMGGDLMLQMLQEFREMQEESEVQYARTQKALRVLRMKCRVVYRKTRIFADQVRAFSREVDGFRDNMGELTTHVSELAREVDGVKRTQTKMFGQMGRMLNHLADAQTTDRKRIDVLEVRMDGPGEN</sequence>
<reference evidence="1 2" key="1">
    <citation type="submission" date="2020-01" db="EMBL/GenBank/DDBJ databases">
        <title>The draft genome sequence of Corallococcus exiguus DSM 14696.</title>
        <authorList>
            <person name="Zhang X."/>
            <person name="Zhu H."/>
        </authorList>
    </citation>
    <scope>NUCLEOTIDE SEQUENCE [LARGE SCALE GENOMIC DNA]</scope>
    <source>
        <strain evidence="1 2">DSM 14696</strain>
    </source>
</reference>
<dbReference type="AlphaFoldDB" id="A0A7X5BVC8"/>
<protein>
    <submittedName>
        <fullName evidence="1">Uncharacterized protein</fullName>
    </submittedName>
</protein>